<feature type="compositionally biased region" description="Polar residues" evidence="1">
    <location>
        <begin position="1"/>
        <end position="10"/>
    </location>
</feature>
<sequence length="88" mass="9823">MSSKILISSNDRGDNGGDSNEDHITKKVSFKETIEDTVKNMVVDLSLNIMGDILRSNVNVIPTIDFSDRIKKWLVKDMETTVVVKLLG</sequence>
<keyword evidence="3" id="KW-1185">Reference proteome</keyword>
<gene>
    <name evidence="2" type="ORF">Goshw_029762</name>
</gene>
<accession>A0A7J9KNZ4</accession>
<proteinExistence type="predicted"/>
<dbReference type="Proteomes" id="UP000593576">
    <property type="component" value="Unassembled WGS sequence"/>
</dbReference>
<feature type="region of interest" description="Disordered" evidence="1">
    <location>
        <begin position="1"/>
        <end position="25"/>
    </location>
</feature>
<protein>
    <submittedName>
        <fullName evidence="2">Uncharacterized protein</fullName>
    </submittedName>
</protein>
<feature type="compositionally biased region" description="Basic and acidic residues" evidence="1">
    <location>
        <begin position="11"/>
        <end position="25"/>
    </location>
</feature>
<dbReference type="OrthoDB" id="10521442at2759"/>
<name>A0A7J9KNZ4_GOSSC</name>
<dbReference type="AlphaFoldDB" id="A0A7J9KNZ4"/>
<organism evidence="2 3">
    <name type="scientific">Gossypium schwendimanii</name>
    <name type="common">Cotton</name>
    <dbReference type="NCBI Taxonomy" id="34291"/>
    <lineage>
        <taxon>Eukaryota</taxon>
        <taxon>Viridiplantae</taxon>
        <taxon>Streptophyta</taxon>
        <taxon>Embryophyta</taxon>
        <taxon>Tracheophyta</taxon>
        <taxon>Spermatophyta</taxon>
        <taxon>Magnoliopsida</taxon>
        <taxon>eudicotyledons</taxon>
        <taxon>Gunneridae</taxon>
        <taxon>Pentapetalae</taxon>
        <taxon>rosids</taxon>
        <taxon>malvids</taxon>
        <taxon>Malvales</taxon>
        <taxon>Malvaceae</taxon>
        <taxon>Malvoideae</taxon>
        <taxon>Gossypium</taxon>
    </lineage>
</organism>
<comment type="caution">
    <text evidence="2">The sequence shown here is derived from an EMBL/GenBank/DDBJ whole genome shotgun (WGS) entry which is preliminary data.</text>
</comment>
<evidence type="ECO:0000313" key="3">
    <source>
        <dbReference type="Proteomes" id="UP000593576"/>
    </source>
</evidence>
<evidence type="ECO:0000256" key="1">
    <source>
        <dbReference type="SAM" id="MobiDB-lite"/>
    </source>
</evidence>
<evidence type="ECO:0000313" key="2">
    <source>
        <dbReference type="EMBL" id="MBA0848212.1"/>
    </source>
</evidence>
<dbReference type="EMBL" id="JABFAF010000001">
    <property type="protein sequence ID" value="MBA0848212.1"/>
    <property type="molecule type" value="Genomic_DNA"/>
</dbReference>
<reference evidence="2 3" key="1">
    <citation type="journal article" date="2019" name="Genome Biol. Evol.">
        <title>Insights into the evolution of the New World diploid cottons (Gossypium, subgenus Houzingenia) based on genome sequencing.</title>
        <authorList>
            <person name="Grover C.E."/>
            <person name="Arick M.A. 2nd"/>
            <person name="Thrash A."/>
            <person name="Conover J.L."/>
            <person name="Sanders W.S."/>
            <person name="Peterson D.G."/>
            <person name="Frelichowski J.E."/>
            <person name="Scheffler J.A."/>
            <person name="Scheffler B.E."/>
            <person name="Wendel J.F."/>
        </authorList>
    </citation>
    <scope>NUCLEOTIDE SEQUENCE [LARGE SCALE GENOMIC DNA]</scope>
    <source>
        <strain evidence="2">1</strain>
        <tissue evidence="2">Leaf</tissue>
    </source>
</reference>